<accession>A0A1H1V194</accession>
<dbReference type="STRING" id="642780.SAMN04488570_2691"/>
<dbReference type="Pfam" id="PF09369">
    <property type="entry name" value="MZB"/>
    <property type="match status" value="1"/>
</dbReference>
<name>A0A1H1V194_9ACTN</name>
<feature type="domain" description="MrfA-like Zn-binding" evidence="1">
    <location>
        <begin position="440"/>
        <end position="536"/>
    </location>
</feature>
<evidence type="ECO:0000313" key="3">
    <source>
        <dbReference type="Proteomes" id="UP000198859"/>
    </source>
</evidence>
<reference evidence="3" key="1">
    <citation type="submission" date="2016-10" db="EMBL/GenBank/DDBJ databases">
        <authorList>
            <person name="Varghese N."/>
            <person name="Submissions S."/>
        </authorList>
    </citation>
    <scope>NUCLEOTIDE SEQUENCE [LARGE SCALE GENOMIC DNA]</scope>
    <source>
        <strain evidence="3">DSM 22127</strain>
    </source>
</reference>
<gene>
    <name evidence="2" type="ORF">SAMN04488570_2691</name>
</gene>
<protein>
    <recommendedName>
        <fullName evidence="1">MrfA-like Zn-binding domain-containing protein</fullName>
    </recommendedName>
</protein>
<organism evidence="2 3">
    <name type="scientific">Nocardioides scoriae</name>
    <dbReference type="NCBI Taxonomy" id="642780"/>
    <lineage>
        <taxon>Bacteria</taxon>
        <taxon>Bacillati</taxon>
        <taxon>Actinomycetota</taxon>
        <taxon>Actinomycetes</taxon>
        <taxon>Propionibacteriales</taxon>
        <taxon>Nocardioidaceae</taxon>
        <taxon>Nocardioides</taxon>
    </lineage>
</organism>
<dbReference type="InterPro" id="IPR047721">
    <property type="entry name" value="DrmB"/>
</dbReference>
<dbReference type="Proteomes" id="UP000198859">
    <property type="component" value="Chromosome I"/>
</dbReference>
<dbReference type="InterPro" id="IPR018973">
    <property type="entry name" value="MZB"/>
</dbReference>
<evidence type="ECO:0000313" key="2">
    <source>
        <dbReference type="EMBL" id="SDS78524.1"/>
    </source>
</evidence>
<dbReference type="NCBIfam" id="NF038324">
    <property type="entry name" value="DrmB_fam"/>
    <property type="match status" value="1"/>
</dbReference>
<sequence length="573" mass="62925">MVRKVAEARRSQMVTTYGVGALFPARDESFMLLGTDDWTESQCPEVTEPRLARSMEVRTFRMPPSRGKKDLPVVRFPRMFHCPKCHRLGRLNDFCGWDGNECDRCQRTLVPSRFVICCPGGHIDDFPYSAWVHKGERPDADKSHQLFLRTRGQSSSLGDIVISCSCGAPGRSLAGSFSPQALIGISKCWGNRPWLRGAAADTCDQTPRTLQRGASNVWFASVRSAISIPPWSEGAHRTINKYWPMVQHIPAAALAATLVGMDMDKEAGVEVDDLVQAILVMRGEASDEIPDDADLRADEYGALVKGRPEKDPRQQFVCTRVEGLPDEANRLLTQVSEVARLREVRALQGFTRVTPWSEGEEGNRVAPLTAQKPTWLPAIEVLGEGVFFQIDETALATWEAGDFAKSRAKAIEEAYRIRAEAMGVPHVKRIGPRELLLHSLAHALLTELSLDAGYPVASLRERVYSKEGQAGILIYTASADSAGSLGGLAAQSRADRVWPLVLSATRRARWCSSDPVCIETVSGGADALNLAACHACQLLPETSCELANRELDRACLVGLPDRPEDGFLNSFVD</sequence>
<keyword evidence="3" id="KW-1185">Reference proteome</keyword>
<evidence type="ECO:0000259" key="1">
    <source>
        <dbReference type="Pfam" id="PF09369"/>
    </source>
</evidence>
<dbReference type="EMBL" id="LT629757">
    <property type="protein sequence ID" value="SDS78524.1"/>
    <property type="molecule type" value="Genomic_DNA"/>
</dbReference>
<dbReference type="AlphaFoldDB" id="A0A1H1V194"/>
<proteinExistence type="predicted"/>